<feature type="region of interest" description="Disordered" evidence="1">
    <location>
        <begin position="16"/>
        <end position="39"/>
    </location>
</feature>
<keyword evidence="3" id="KW-1185">Reference proteome</keyword>
<evidence type="ECO:0000256" key="1">
    <source>
        <dbReference type="SAM" id="MobiDB-lite"/>
    </source>
</evidence>
<evidence type="ECO:0000313" key="3">
    <source>
        <dbReference type="Proteomes" id="UP000617402"/>
    </source>
</evidence>
<feature type="compositionally biased region" description="Polar residues" evidence="1">
    <location>
        <begin position="21"/>
        <end position="34"/>
    </location>
</feature>
<sequence length="84" mass="9304">MVRKNKYDNKAMIKLKRTLESAPSNNPKRLSISKSSKDNNKEVMGKVRIIVSGCANIPVTVVASGSSIKGLKKKGMFRAITKRR</sequence>
<comment type="caution">
    <text evidence="2">The sequence shown here is derived from an EMBL/GenBank/DDBJ whole genome shotgun (WGS) entry which is preliminary data.</text>
</comment>
<proteinExistence type="predicted"/>
<organism evidence="2 3">
    <name type="scientific">Heliobacterium chlorum</name>
    <dbReference type="NCBI Taxonomy" id="2698"/>
    <lineage>
        <taxon>Bacteria</taxon>
        <taxon>Bacillati</taxon>
        <taxon>Bacillota</taxon>
        <taxon>Clostridia</taxon>
        <taxon>Eubacteriales</taxon>
        <taxon>Heliobacteriaceae</taxon>
        <taxon>Heliobacterium</taxon>
    </lineage>
</organism>
<dbReference type="Proteomes" id="UP000617402">
    <property type="component" value="Unassembled WGS sequence"/>
</dbReference>
<gene>
    <name evidence="2" type="ORF">H1S01_15485</name>
</gene>
<accession>A0ABR7T701</accession>
<reference evidence="2 3" key="1">
    <citation type="submission" date="2020-07" db="EMBL/GenBank/DDBJ databases">
        <title>Draft whole-genome sequence of Heliobacterium chlorum DSM 3682, type strain.</title>
        <authorList>
            <person name="Kyndt J.A."/>
            <person name="Meyer T.E."/>
            <person name="Imhoff J.F."/>
        </authorList>
    </citation>
    <scope>NUCLEOTIDE SEQUENCE [LARGE SCALE GENOMIC DNA]</scope>
    <source>
        <strain evidence="2 3">DSM 3682</strain>
    </source>
</reference>
<dbReference type="RefSeq" id="WP_188041321.1">
    <property type="nucleotide sequence ID" value="NZ_JACVHF010000020.1"/>
</dbReference>
<dbReference type="EMBL" id="JACVHF010000020">
    <property type="protein sequence ID" value="MBC9785887.1"/>
    <property type="molecule type" value="Genomic_DNA"/>
</dbReference>
<protein>
    <submittedName>
        <fullName evidence="2">Uncharacterized protein</fullName>
    </submittedName>
</protein>
<evidence type="ECO:0000313" key="2">
    <source>
        <dbReference type="EMBL" id="MBC9785887.1"/>
    </source>
</evidence>
<name>A0ABR7T701_HELCL</name>